<accession>A0ABY7TK65</accession>
<dbReference type="Proteomes" id="UP001220395">
    <property type="component" value="Chromosome"/>
</dbReference>
<organism evidence="1 2">
    <name type="scientific">Sphingomonas naphthae</name>
    <dbReference type="NCBI Taxonomy" id="1813468"/>
    <lineage>
        <taxon>Bacteria</taxon>
        <taxon>Pseudomonadati</taxon>
        <taxon>Pseudomonadota</taxon>
        <taxon>Alphaproteobacteria</taxon>
        <taxon>Sphingomonadales</taxon>
        <taxon>Sphingomonadaceae</taxon>
        <taxon>Sphingomonas</taxon>
    </lineage>
</organism>
<dbReference type="EMBL" id="CP117411">
    <property type="protein sequence ID" value="WCT73623.1"/>
    <property type="molecule type" value="Genomic_DNA"/>
</dbReference>
<evidence type="ECO:0008006" key="3">
    <source>
        <dbReference type="Google" id="ProtNLM"/>
    </source>
</evidence>
<proteinExistence type="predicted"/>
<protein>
    <recommendedName>
        <fullName evidence="3">Lipoprotein</fullName>
    </recommendedName>
</protein>
<keyword evidence="2" id="KW-1185">Reference proteome</keyword>
<evidence type="ECO:0000313" key="2">
    <source>
        <dbReference type="Proteomes" id="UP001220395"/>
    </source>
</evidence>
<evidence type="ECO:0000313" key="1">
    <source>
        <dbReference type="EMBL" id="WCT73623.1"/>
    </source>
</evidence>
<sequence length="124" mass="13272">MTDMRPIQSHRDRRVSLAILAVAAATLTQCSPPDERDVAAARIGPMFPGIVREDIVMEQASEGQAILCGSVRPKPGAGNDSAARRFVIPTGANFISVEPVAGPQTPPAAAQEFQKDWRAYCQAQ</sequence>
<dbReference type="RefSeq" id="WP_273688003.1">
    <property type="nucleotide sequence ID" value="NZ_CP117411.1"/>
</dbReference>
<name>A0ABY7TK65_9SPHN</name>
<gene>
    <name evidence="1" type="ORF">PQ455_18765</name>
</gene>
<reference evidence="1 2" key="1">
    <citation type="submission" date="2023-02" db="EMBL/GenBank/DDBJ databases">
        <title>Genome sequence of Sphingomonas naphthae.</title>
        <authorList>
            <person name="Kim S."/>
            <person name="Heo J."/>
            <person name="Kwon S.-W."/>
        </authorList>
    </citation>
    <scope>NUCLEOTIDE SEQUENCE [LARGE SCALE GENOMIC DNA]</scope>
    <source>
        <strain evidence="1 2">KACC 18716</strain>
    </source>
</reference>